<evidence type="ECO:0000313" key="3">
    <source>
        <dbReference type="EMBL" id="KZN01761.1"/>
    </source>
</evidence>
<feature type="signal peptide" evidence="2">
    <location>
        <begin position="1"/>
        <end position="21"/>
    </location>
</feature>
<reference evidence="4" key="2">
    <citation type="submission" date="2022-03" db="EMBL/GenBank/DDBJ databases">
        <title>Draft title - Genomic analysis of global carrot germplasm unveils the trajectory of domestication and the origin of high carotenoid orange carrot.</title>
        <authorList>
            <person name="Iorizzo M."/>
            <person name="Ellison S."/>
            <person name="Senalik D."/>
            <person name="Macko-Podgorni A."/>
            <person name="Grzebelus D."/>
            <person name="Bostan H."/>
            <person name="Rolling W."/>
            <person name="Curaba J."/>
            <person name="Simon P."/>
        </authorList>
    </citation>
    <scope>NUCLEOTIDE SEQUENCE</scope>
    <source>
        <tissue evidence="4">Leaf</tissue>
    </source>
</reference>
<keyword evidence="2" id="KW-0732">Signal</keyword>
<dbReference type="Proteomes" id="UP000077755">
    <property type="component" value="Chromosome 3"/>
</dbReference>
<sequence>MRKAVILVLIVSIMRYDQVEKVEGGCCVSKPPNPERLLSSSGSQPALSPPTLSPWAPVQSSPRRLGGDDPPAHPAPAHV</sequence>
<evidence type="ECO:0000313" key="5">
    <source>
        <dbReference type="Proteomes" id="UP000077755"/>
    </source>
</evidence>
<reference evidence="3" key="1">
    <citation type="journal article" date="2016" name="Nat. Genet.">
        <title>A high-quality carrot genome assembly provides new insights into carotenoid accumulation and asterid genome evolution.</title>
        <authorList>
            <person name="Iorizzo M."/>
            <person name="Ellison S."/>
            <person name="Senalik D."/>
            <person name="Zeng P."/>
            <person name="Satapoomin P."/>
            <person name="Huang J."/>
            <person name="Bowman M."/>
            <person name="Iovene M."/>
            <person name="Sanseverino W."/>
            <person name="Cavagnaro P."/>
            <person name="Yildiz M."/>
            <person name="Macko-Podgorni A."/>
            <person name="Moranska E."/>
            <person name="Grzebelus E."/>
            <person name="Grzebelus D."/>
            <person name="Ashrafi H."/>
            <person name="Zheng Z."/>
            <person name="Cheng S."/>
            <person name="Spooner D."/>
            <person name="Van Deynze A."/>
            <person name="Simon P."/>
        </authorList>
    </citation>
    <scope>NUCLEOTIDE SEQUENCE [LARGE SCALE GENOMIC DNA]</scope>
    <source>
        <tissue evidence="3">Leaf</tissue>
    </source>
</reference>
<accession>A0A162AJC5</accession>
<keyword evidence="5" id="KW-1185">Reference proteome</keyword>
<evidence type="ECO:0000313" key="4">
    <source>
        <dbReference type="EMBL" id="WOG92682.1"/>
    </source>
</evidence>
<organism evidence="3">
    <name type="scientific">Daucus carota subsp. sativus</name>
    <name type="common">Carrot</name>
    <dbReference type="NCBI Taxonomy" id="79200"/>
    <lineage>
        <taxon>Eukaryota</taxon>
        <taxon>Viridiplantae</taxon>
        <taxon>Streptophyta</taxon>
        <taxon>Embryophyta</taxon>
        <taxon>Tracheophyta</taxon>
        <taxon>Spermatophyta</taxon>
        <taxon>Magnoliopsida</taxon>
        <taxon>eudicotyledons</taxon>
        <taxon>Gunneridae</taxon>
        <taxon>Pentapetalae</taxon>
        <taxon>asterids</taxon>
        <taxon>campanulids</taxon>
        <taxon>Apiales</taxon>
        <taxon>Apiaceae</taxon>
        <taxon>Apioideae</taxon>
        <taxon>Scandiceae</taxon>
        <taxon>Daucinae</taxon>
        <taxon>Daucus</taxon>
        <taxon>Daucus sect. Daucus</taxon>
    </lineage>
</organism>
<dbReference type="Gramene" id="KZN01761">
    <property type="protein sequence ID" value="KZN01761"/>
    <property type="gene ID" value="DCAR_010515"/>
</dbReference>
<dbReference type="EMBL" id="CP093345">
    <property type="protein sequence ID" value="WOG92682.1"/>
    <property type="molecule type" value="Genomic_DNA"/>
</dbReference>
<protein>
    <submittedName>
        <fullName evidence="3">Uncharacterized protein</fullName>
    </submittedName>
</protein>
<evidence type="ECO:0000256" key="2">
    <source>
        <dbReference type="SAM" id="SignalP"/>
    </source>
</evidence>
<gene>
    <name evidence="3" type="ORF">DCAR_010515</name>
    <name evidence="4" type="ORF">DCAR_0311957</name>
</gene>
<name>A0A162AJC5_DAUCS</name>
<dbReference type="EMBL" id="LNRQ01000003">
    <property type="protein sequence ID" value="KZN01761.1"/>
    <property type="molecule type" value="Genomic_DNA"/>
</dbReference>
<dbReference type="AlphaFoldDB" id="A0A162AJC5"/>
<proteinExistence type="predicted"/>
<feature type="chain" id="PRO_5007831251" evidence="2">
    <location>
        <begin position="22"/>
        <end position="79"/>
    </location>
</feature>
<evidence type="ECO:0000256" key="1">
    <source>
        <dbReference type="SAM" id="MobiDB-lite"/>
    </source>
</evidence>
<feature type="region of interest" description="Disordered" evidence="1">
    <location>
        <begin position="24"/>
        <end position="79"/>
    </location>
</feature>